<dbReference type="Proteomes" id="UP000288168">
    <property type="component" value="Unassembled WGS sequence"/>
</dbReference>
<keyword evidence="4" id="KW-1185">Reference proteome</keyword>
<keyword evidence="1" id="KW-0175">Coiled coil</keyword>
<evidence type="ECO:0000256" key="1">
    <source>
        <dbReference type="SAM" id="Coils"/>
    </source>
</evidence>
<reference evidence="3 4" key="1">
    <citation type="submission" date="2017-06" db="EMBL/GenBank/DDBJ databases">
        <title>Comparative genomic analysis of Ambrosia Fusariam Clade fungi.</title>
        <authorList>
            <person name="Stajich J.E."/>
            <person name="Carrillo J."/>
            <person name="Kijimoto T."/>
            <person name="Eskalen A."/>
            <person name="O'Donnell K."/>
            <person name="Kasson M."/>
        </authorList>
    </citation>
    <scope>NUCLEOTIDE SEQUENCE [LARGE SCALE GENOMIC DNA]</scope>
    <source>
        <strain evidence="3 4">NRRL62584</strain>
    </source>
</reference>
<name>A0A428NHK3_9HYPO</name>
<feature type="coiled-coil region" evidence="1">
    <location>
        <begin position="61"/>
        <end position="95"/>
    </location>
</feature>
<dbReference type="EMBL" id="NKCI01000518">
    <property type="protein sequence ID" value="RSL40262.1"/>
    <property type="molecule type" value="Genomic_DNA"/>
</dbReference>
<feature type="compositionally biased region" description="Basic residues" evidence="2">
    <location>
        <begin position="164"/>
        <end position="173"/>
    </location>
</feature>
<feature type="compositionally biased region" description="Polar residues" evidence="2">
    <location>
        <begin position="343"/>
        <end position="366"/>
    </location>
</feature>
<evidence type="ECO:0000313" key="4">
    <source>
        <dbReference type="Proteomes" id="UP000288168"/>
    </source>
</evidence>
<feature type="compositionally biased region" description="Basic and acidic residues" evidence="2">
    <location>
        <begin position="189"/>
        <end position="209"/>
    </location>
</feature>
<accession>A0A428NHK3</accession>
<proteinExistence type="predicted"/>
<dbReference type="OrthoDB" id="5096715at2759"/>
<evidence type="ECO:0000256" key="2">
    <source>
        <dbReference type="SAM" id="MobiDB-lite"/>
    </source>
</evidence>
<dbReference type="STRING" id="1325734.A0A428NHK3"/>
<organism evidence="3 4">
    <name type="scientific">Fusarium duplospermum</name>
    <dbReference type="NCBI Taxonomy" id="1325734"/>
    <lineage>
        <taxon>Eukaryota</taxon>
        <taxon>Fungi</taxon>
        <taxon>Dikarya</taxon>
        <taxon>Ascomycota</taxon>
        <taxon>Pezizomycotina</taxon>
        <taxon>Sordariomycetes</taxon>
        <taxon>Hypocreomycetidae</taxon>
        <taxon>Hypocreales</taxon>
        <taxon>Nectriaceae</taxon>
        <taxon>Fusarium</taxon>
        <taxon>Fusarium solani species complex</taxon>
    </lineage>
</organism>
<gene>
    <name evidence="3" type="ORF">CEP54_016159</name>
</gene>
<sequence>MAADSNPDTISLLRASLARWDEYLREIKEPDAVFQEQRNKISDRSKKRLEEFALNPPNDNISILQQALLSDAREIEKLELEHAATIARKQELQGETAEVVAGRILEDLIDILGLPVIQRLAPALLPPQEEQGATSKLVAGSDGLSAPDRPVAVVEEGPTPSKRYNTRSRRRLCQRTPAAANTPAAESEGALKRKRDTDVDTDSAREKKSTRTTPRQSSTRQPTPRQAPPSKEATYGSVGSPSPPSVTPNSLHHYSNEGKGTIQKPGATPQSKGIRFGINGQAARIMVHWDPVRGLWVCAVHIPQGQAIPNLDAMMRRSVVPAFIRLISRRQVANRLEHRGTASEDSQPSGGCHTSPSSGEEPNKNISKARRN</sequence>
<dbReference type="AlphaFoldDB" id="A0A428NHK3"/>
<comment type="caution">
    <text evidence="3">The sequence shown here is derived from an EMBL/GenBank/DDBJ whole genome shotgun (WGS) entry which is preliminary data.</text>
</comment>
<protein>
    <submittedName>
        <fullName evidence="3">Uncharacterized protein</fullName>
    </submittedName>
</protein>
<feature type="region of interest" description="Disordered" evidence="2">
    <location>
        <begin position="337"/>
        <end position="372"/>
    </location>
</feature>
<feature type="region of interest" description="Disordered" evidence="2">
    <location>
        <begin position="131"/>
        <end position="274"/>
    </location>
</feature>
<evidence type="ECO:0000313" key="3">
    <source>
        <dbReference type="EMBL" id="RSL40262.1"/>
    </source>
</evidence>
<feature type="compositionally biased region" description="Low complexity" evidence="2">
    <location>
        <begin position="211"/>
        <end position="224"/>
    </location>
</feature>